<comment type="function">
    <text evidence="10">Required for replication-independent chromatin assembly and for the periodic repression of histone gene transcription during the cell cycle.</text>
</comment>
<dbReference type="InterPro" id="IPR015943">
    <property type="entry name" value="WD40/YVTN_repeat-like_dom_sf"/>
</dbReference>
<feature type="compositionally biased region" description="Polar residues" evidence="11">
    <location>
        <begin position="535"/>
        <end position="553"/>
    </location>
</feature>
<protein>
    <recommendedName>
        <fullName evidence="10">Protein HIRA</fullName>
    </recommendedName>
</protein>
<keyword evidence="3 9" id="KW-0853">WD repeat</keyword>
<accession>A0AA36BI91</accession>
<dbReference type="InterPro" id="IPR036322">
    <property type="entry name" value="WD40_repeat_dom_sf"/>
</dbReference>
<keyword evidence="6 10" id="KW-0805">Transcription regulation</keyword>
<dbReference type="SUPFAM" id="SSF50978">
    <property type="entry name" value="WD40 repeat-like"/>
    <property type="match status" value="2"/>
</dbReference>
<keyword evidence="15" id="KW-1185">Reference proteome</keyword>
<feature type="region of interest" description="Disordered" evidence="11">
    <location>
        <begin position="481"/>
        <end position="603"/>
    </location>
</feature>
<feature type="repeat" description="WD" evidence="9">
    <location>
        <begin position="127"/>
        <end position="159"/>
    </location>
</feature>
<feature type="repeat" description="WD" evidence="9">
    <location>
        <begin position="66"/>
        <end position="98"/>
    </location>
</feature>
<feature type="compositionally biased region" description="Low complexity" evidence="11">
    <location>
        <begin position="682"/>
        <end position="695"/>
    </location>
</feature>
<feature type="compositionally biased region" description="Polar residues" evidence="11">
    <location>
        <begin position="590"/>
        <end position="601"/>
    </location>
</feature>
<feature type="domain" description="Protein HIRA-like C-terminal" evidence="12">
    <location>
        <begin position="797"/>
        <end position="1003"/>
    </location>
</feature>
<evidence type="ECO:0000256" key="4">
    <source>
        <dbReference type="ARBA" id="ARBA00022737"/>
    </source>
</evidence>
<feature type="domain" description="CAF1B/HIR1 beta-propeller" evidence="13">
    <location>
        <begin position="12"/>
        <end position="360"/>
    </location>
</feature>
<evidence type="ECO:0000256" key="6">
    <source>
        <dbReference type="ARBA" id="ARBA00023015"/>
    </source>
</evidence>
<proteinExistence type="inferred from homology"/>
<dbReference type="Pfam" id="PF24105">
    <property type="entry name" value="Beta-prop_CAF1B_HIR1"/>
    <property type="match status" value="1"/>
</dbReference>
<dbReference type="Gene3D" id="2.130.10.10">
    <property type="entry name" value="YVTN repeat-like/Quinoprotein amine dehydrogenase"/>
    <property type="match status" value="2"/>
</dbReference>
<dbReference type="PROSITE" id="PS50082">
    <property type="entry name" value="WD_REPEATS_2"/>
    <property type="match status" value="3"/>
</dbReference>
<evidence type="ECO:0000256" key="10">
    <source>
        <dbReference type="RuleBase" id="RU364014"/>
    </source>
</evidence>
<dbReference type="FunFam" id="2.130.10.10:FF:000075">
    <property type="entry name" value="Protein HIRA"/>
    <property type="match status" value="1"/>
</dbReference>
<comment type="similarity">
    <text evidence="2 10">Belongs to the WD repeat HIR1 family.</text>
</comment>
<dbReference type="PANTHER" id="PTHR13831">
    <property type="entry name" value="MEMBER OF THE HIR1 FAMILY OF WD-REPEAT PROTEINS"/>
    <property type="match status" value="1"/>
</dbReference>
<dbReference type="GO" id="GO:0000417">
    <property type="term" value="C:HIR complex"/>
    <property type="evidence" value="ECO:0007669"/>
    <property type="project" value="TreeGrafter"/>
</dbReference>
<evidence type="ECO:0000256" key="3">
    <source>
        <dbReference type="ARBA" id="ARBA00022574"/>
    </source>
</evidence>
<dbReference type="Proteomes" id="UP001162480">
    <property type="component" value="Chromosome 16"/>
</dbReference>
<feature type="compositionally biased region" description="Polar residues" evidence="11">
    <location>
        <begin position="510"/>
        <end position="521"/>
    </location>
</feature>
<gene>
    <name evidence="14" type="ORF">OCTVUL_1B002368</name>
</gene>
<dbReference type="Pfam" id="PF07569">
    <property type="entry name" value="Hira"/>
    <property type="match status" value="1"/>
</dbReference>
<keyword evidence="10" id="KW-0678">Repressor</keyword>
<dbReference type="GO" id="GO:0005634">
    <property type="term" value="C:nucleus"/>
    <property type="evidence" value="ECO:0007669"/>
    <property type="project" value="UniProtKB-SubCell"/>
</dbReference>
<dbReference type="PROSITE" id="PS50294">
    <property type="entry name" value="WD_REPEATS_REGION"/>
    <property type="match status" value="3"/>
</dbReference>
<dbReference type="InterPro" id="IPR001680">
    <property type="entry name" value="WD40_rpt"/>
</dbReference>
<keyword evidence="7 10" id="KW-0804">Transcription</keyword>
<comment type="subcellular location">
    <subcellularLocation>
        <location evidence="1 10">Nucleus</location>
    </subcellularLocation>
</comment>
<feature type="region of interest" description="Disordered" evidence="11">
    <location>
        <begin position="667"/>
        <end position="702"/>
    </location>
</feature>
<organism evidence="14 15">
    <name type="scientific">Octopus vulgaris</name>
    <name type="common">Common octopus</name>
    <dbReference type="NCBI Taxonomy" id="6645"/>
    <lineage>
        <taxon>Eukaryota</taxon>
        <taxon>Metazoa</taxon>
        <taxon>Spiralia</taxon>
        <taxon>Lophotrochozoa</taxon>
        <taxon>Mollusca</taxon>
        <taxon>Cephalopoda</taxon>
        <taxon>Coleoidea</taxon>
        <taxon>Octopodiformes</taxon>
        <taxon>Octopoda</taxon>
        <taxon>Incirrata</taxon>
        <taxon>Octopodidae</taxon>
        <taxon>Octopus</taxon>
    </lineage>
</organism>
<dbReference type="CDD" id="cd00200">
    <property type="entry name" value="WD40"/>
    <property type="match status" value="1"/>
</dbReference>
<evidence type="ECO:0000256" key="5">
    <source>
        <dbReference type="ARBA" id="ARBA00022853"/>
    </source>
</evidence>
<evidence type="ECO:0000256" key="9">
    <source>
        <dbReference type="PROSITE-ProRule" id="PRU00221"/>
    </source>
</evidence>
<evidence type="ECO:0000313" key="15">
    <source>
        <dbReference type="Proteomes" id="UP001162480"/>
    </source>
</evidence>
<evidence type="ECO:0000259" key="12">
    <source>
        <dbReference type="Pfam" id="PF07569"/>
    </source>
</evidence>
<sequence length="1059" mass="117261">MRLLKPSWVTLDDKPIFSIDIHPDGSRFATGGQGDDCGKVVIWNMAPVRDEISEKNDAVPKILCQMDNHLGCVNCVRWSHNGRHLASGADDKLVMIWQTSRYGGPSTVFGSGGKMVNIEQWRPVFTLRGHSGDVLDLAWSPHDAWLATCSVDNTVVVWNAVKFPEQICVLKGHSGLVKGVTWDPVGKYLASQSDDKTLRIWRTVDWQQEAVVKEPFEECSATTHILRLNWSPDGHYIVSAHAMNNSGPTAQIIERDGWRTSMDFVGHRKAITVVRFNPNILSMKVKKELDKPQQYTCCAIGSRDRSLSIWLTALKRPLVVTHDLFTNSILDISWSKCGMELLCCSWDGTIAFIDFTAEEIGRPLSIQEVSSIHERIYGKSLALANINNSGSQIIESGALLNLARQQEAREAAHRAAVRANRLLVNGKTPFKERELDTVFEPTDKQIETRTADGRRRITPIYLAPQPDMSQGCDNGEMMMPFDSQNCSNSEPRKITVDTSSSDLPAPYSDKNITFTSSTEQSRIVIERQDRVTGPGLNQSAVKTESDQSSSAPTSVALAGSCIPQVKAGSPVPDSEAPNTPASGNDGDNPAATNGTPSTQPITALGANRIPLKVKDKFNEKIPAKVKAVMEREMEKKKLFPGDRLTSSSSCLEEKKNRLKSTLPVKRKFEGGGRVGRPRKYPLLNSASSQSPNSPAGKEELGHRLSTDTDLHLPSITIQKSFSKQIGGRLSDHNTTVIEVDNSIHFGPTTVHRVRLQRGGTSCWEQLLPSRAVCVAGSSHVACVACEDCSITFFSTGGRKMFPSLILNSRVSVLDCNGPYVMAITQKGRLYVWNLSQKCSVISNENLNIIMNEMDLIEKAQISQKGIPIISLSNNRTYTFSSEFGSWVWITSKVDPLQRHSDHYNCTPAFETISSDGALSSLQSTQERSGTQAARMYQSSMPSSSGSSGANVQQCATLTHLCNQLAACLALQSGSEYRFWLLTYVRYLAQEGIEPRLREICEDLLGLSYTRNRKGKWESYILGLKKRDLLEEILPIIGSNLRFQRFYTEYQDQLLSLSDE</sequence>
<dbReference type="GO" id="GO:0006351">
    <property type="term" value="P:DNA-templated transcription"/>
    <property type="evidence" value="ECO:0007669"/>
    <property type="project" value="InterPro"/>
</dbReference>
<dbReference type="GO" id="GO:0031491">
    <property type="term" value="F:nucleosome binding"/>
    <property type="evidence" value="ECO:0007669"/>
    <property type="project" value="TreeGrafter"/>
</dbReference>
<reference evidence="14" key="1">
    <citation type="submission" date="2023-08" db="EMBL/GenBank/DDBJ databases">
        <authorList>
            <person name="Alioto T."/>
            <person name="Alioto T."/>
            <person name="Gomez Garrido J."/>
        </authorList>
    </citation>
    <scope>NUCLEOTIDE SEQUENCE</scope>
</reference>
<evidence type="ECO:0000256" key="8">
    <source>
        <dbReference type="ARBA" id="ARBA00023242"/>
    </source>
</evidence>
<dbReference type="AlphaFoldDB" id="A0AA36BI91"/>
<dbReference type="GO" id="GO:0006338">
    <property type="term" value="P:chromatin remodeling"/>
    <property type="evidence" value="ECO:0007669"/>
    <property type="project" value="InterPro"/>
</dbReference>
<dbReference type="SMART" id="SM00320">
    <property type="entry name" value="WD40"/>
    <property type="match status" value="8"/>
</dbReference>
<evidence type="ECO:0000256" key="1">
    <source>
        <dbReference type="ARBA" id="ARBA00004123"/>
    </source>
</evidence>
<keyword evidence="4 10" id="KW-0677">Repeat</keyword>
<keyword evidence="8 10" id="KW-0539">Nucleus</keyword>
<dbReference type="InterPro" id="IPR055410">
    <property type="entry name" value="Beta-prop_CAF1B_HIR1"/>
</dbReference>
<dbReference type="PANTHER" id="PTHR13831:SF0">
    <property type="entry name" value="PROTEIN HIRA"/>
    <property type="match status" value="1"/>
</dbReference>
<evidence type="ECO:0000256" key="11">
    <source>
        <dbReference type="SAM" id="MobiDB-lite"/>
    </source>
</evidence>
<name>A0AA36BI91_OCTVU</name>
<evidence type="ECO:0000313" key="14">
    <source>
        <dbReference type="EMBL" id="CAI9734534.1"/>
    </source>
</evidence>
<evidence type="ECO:0000259" key="13">
    <source>
        <dbReference type="Pfam" id="PF24105"/>
    </source>
</evidence>
<evidence type="ECO:0000256" key="2">
    <source>
        <dbReference type="ARBA" id="ARBA00007306"/>
    </source>
</evidence>
<keyword evidence="5 10" id="KW-0156">Chromatin regulator</keyword>
<evidence type="ECO:0000256" key="7">
    <source>
        <dbReference type="ARBA" id="ARBA00023163"/>
    </source>
</evidence>
<dbReference type="GO" id="GO:0006355">
    <property type="term" value="P:regulation of DNA-templated transcription"/>
    <property type="evidence" value="ECO:0007669"/>
    <property type="project" value="InterPro"/>
</dbReference>
<dbReference type="InterPro" id="IPR011494">
    <property type="entry name" value="HIRA-like_C"/>
</dbReference>
<dbReference type="InterPro" id="IPR031120">
    <property type="entry name" value="HIR1-like"/>
</dbReference>
<dbReference type="EMBL" id="OX597829">
    <property type="protein sequence ID" value="CAI9734534.1"/>
    <property type="molecule type" value="Genomic_DNA"/>
</dbReference>
<dbReference type="GO" id="GO:0000785">
    <property type="term" value="C:chromatin"/>
    <property type="evidence" value="ECO:0007669"/>
    <property type="project" value="TreeGrafter"/>
</dbReference>
<feature type="repeat" description="WD" evidence="9">
    <location>
        <begin position="170"/>
        <end position="201"/>
    </location>
</feature>